<organism evidence="1 2">
    <name type="scientific">Maribacter cobaltidurans</name>
    <dbReference type="NCBI Taxonomy" id="1178778"/>
    <lineage>
        <taxon>Bacteria</taxon>
        <taxon>Pseudomonadati</taxon>
        <taxon>Bacteroidota</taxon>
        <taxon>Flavobacteriia</taxon>
        <taxon>Flavobacteriales</taxon>
        <taxon>Flavobacteriaceae</taxon>
        <taxon>Maribacter</taxon>
    </lineage>
</organism>
<dbReference type="EMBL" id="JAZDDG010000003">
    <property type="protein sequence ID" value="MEE1975755.1"/>
    <property type="molecule type" value="Genomic_DNA"/>
</dbReference>
<dbReference type="InterPro" id="IPR032710">
    <property type="entry name" value="NTF2-like_dom_sf"/>
</dbReference>
<dbReference type="SUPFAM" id="SSF54427">
    <property type="entry name" value="NTF2-like"/>
    <property type="match status" value="1"/>
</dbReference>
<sequence>MKQLLILGCLFISLGLIGQSEEETEIKNTINSFFSSFHAQDSVGMTSVVSKNVVLQTIGANKQRQQVLRQENFNDLIHAITSIPDSIKFEEKLLDYSIQVDGPMANAWTPYEFWLNNTFSHCGVNSFQLFKQEGQWKIIYLIDTRRREGCANQP</sequence>
<evidence type="ECO:0000313" key="2">
    <source>
        <dbReference type="Proteomes" id="UP001356308"/>
    </source>
</evidence>
<reference evidence="1 2" key="1">
    <citation type="submission" date="2024-01" db="EMBL/GenBank/DDBJ databases">
        <title>Maribacter spp. originated from different algae showed divergent polysaccharides utilization ability.</title>
        <authorList>
            <person name="Wang H."/>
            <person name="Wu Y."/>
        </authorList>
    </citation>
    <scope>NUCLEOTIDE SEQUENCE [LARGE SCALE GENOMIC DNA]</scope>
    <source>
        <strain evidence="1 2">PR1</strain>
    </source>
</reference>
<dbReference type="RefSeq" id="WP_330097979.1">
    <property type="nucleotide sequence ID" value="NZ_JAZDDG010000003.1"/>
</dbReference>
<dbReference type="Proteomes" id="UP001356308">
    <property type="component" value="Unassembled WGS sequence"/>
</dbReference>
<name>A0ABU7IS08_9FLAO</name>
<comment type="caution">
    <text evidence="1">The sequence shown here is derived from an EMBL/GenBank/DDBJ whole genome shotgun (WGS) entry which is preliminary data.</text>
</comment>
<proteinExistence type="predicted"/>
<accession>A0ABU7IS08</accession>
<evidence type="ECO:0000313" key="1">
    <source>
        <dbReference type="EMBL" id="MEE1975755.1"/>
    </source>
</evidence>
<gene>
    <name evidence="1" type="ORF">V1I91_06725</name>
</gene>
<dbReference type="Gene3D" id="3.10.450.50">
    <property type="match status" value="1"/>
</dbReference>
<protein>
    <submittedName>
        <fullName evidence="1">Nuclear transport factor 2 family protein</fullName>
    </submittedName>
</protein>
<keyword evidence="2" id="KW-1185">Reference proteome</keyword>